<accession>A0A8S4F350</accession>
<dbReference type="EMBL" id="CAJHNJ030000026">
    <property type="protein sequence ID" value="CAG9122153.1"/>
    <property type="molecule type" value="Genomic_DNA"/>
</dbReference>
<dbReference type="SUPFAM" id="SSF53098">
    <property type="entry name" value="Ribonuclease H-like"/>
    <property type="match status" value="1"/>
</dbReference>
<dbReference type="Proteomes" id="UP000653454">
    <property type="component" value="Unassembled WGS sequence"/>
</dbReference>
<evidence type="ECO:0000259" key="2">
    <source>
        <dbReference type="PROSITE" id="PS50994"/>
    </source>
</evidence>
<dbReference type="InterPro" id="IPR012337">
    <property type="entry name" value="RNaseH-like_sf"/>
</dbReference>
<feature type="region of interest" description="Disordered" evidence="1">
    <location>
        <begin position="850"/>
        <end position="970"/>
    </location>
</feature>
<dbReference type="PROSITE" id="PS50994">
    <property type="entry name" value="INTEGRASE"/>
    <property type="match status" value="1"/>
</dbReference>
<gene>
    <name evidence="3" type="ORF">PLXY2_LOCUS7624</name>
</gene>
<feature type="compositionally biased region" description="Low complexity" evidence="1">
    <location>
        <begin position="933"/>
        <end position="950"/>
    </location>
</feature>
<dbReference type="Pfam" id="PF18701">
    <property type="entry name" value="DUF5641"/>
    <property type="match status" value="1"/>
</dbReference>
<name>A0A8S4F350_PLUXY</name>
<feature type="compositionally biased region" description="Basic and acidic residues" evidence="1">
    <location>
        <begin position="918"/>
        <end position="932"/>
    </location>
</feature>
<dbReference type="Gene3D" id="3.30.420.10">
    <property type="entry name" value="Ribonuclease H-like superfamily/Ribonuclease H"/>
    <property type="match status" value="1"/>
</dbReference>
<evidence type="ECO:0000313" key="3">
    <source>
        <dbReference type="EMBL" id="CAG9122153.1"/>
    </source>
</evidence>
<comment type="caution">
    <text evidence="3">The sequence shown here is derived from an EMBL/GenBank/DDBJ whole genome shotgun (WGS) entry which is preliminary data.</text>
</comment>
<feature type="compositionally biased region" description="Low complexity" evidence="1">
    <location>
        <begin position="889"/>
        <end position="908"/>
    </location>
</feature>
<sequence>MLPVGSSCDSKILGLLWDAARDQLAFSTSMCRVPTEVRAQTRAPTKREALSAVMSIFDPLGLLSHFSITAKILLQDLWRMRLDWDEPLPEEEAATFGRWLRALDELDSLQITRCYDPTQGHRQLHVFCDASEVAYAAAAYWRVEHPDGSIAVTLAAAKSKVAPIKALSIPRLELQAAVIGTRLADMVQREHRWKPESVHYWTDSRTVLQWIAKDARRYSPFVAHRLGEIAEYTDAEAWRWVPTAMNVADDATRPNFSPGTSTNRWFVGPDFLRGPDSEWPAPIQPSEESAETYASHAVPISPYLPDISRISRYETLVRATAVVLAFLDRCRKRAQQVELRHIERAERLWVQQVQAESFATEIECLRHGSPISPSSRLFHLSPILEDGVLRLDGRISAATAPPAAKRPIILDGRHLFTTLLVQREHEAAQHANNERVVNNLRQKYHILHLRPTVKRVARSCARCMVTRSMPRTPPIGDLPRARLDPFTRPFSNCGVDYFGPMVVTVGRRHEKRWGALFTCLTTRAVHLELVASLSADSAIMALRRMAARRGWPKTIYSDNGTNFRGADAELRAAYADWEPAFQDEALRHRTEWRFIPPGAPNQGGAWERLVRSVKTALKAVLHQQFPREELLQTLLAEAEHSVNSRPLTHVSVDLRDPEALTPNHFLLGSSEGLPSTGPCQPTDLRAWRRVQALADSFWRRWVQEYLPTLVPRSSSPSTERNLQVGDLVIVVDHSLPRNTWPRGRVVATFPGPDGAVRSASVQTKGGKPPKVRIPRRPPIKKGSFHIRRGETVADSEESVPLARTLPFSFPPVRCSDWPSAALVETIASAHCLKRSAKYKGRPFWLEKAVAAQQPPGTPASRSLQKPEETSSSLKKLEAAPRKSRANVRPAATPTAATPVAAAGTSATPRNQRLPRPRGNRDSRDSRGIRDSRGAAAAAAAAATAAAADVTPLPPPPPPLTSRRCRHRRRR</sequence>
<dbReference type="InterPro" id="IPR001584">
    <property type="entry name" value="Integrase_cat-core"/>
</dbReference>
<dbReference type="InterPro" id="IPR036397">
    <property type="entry name" value="RNaseH_sf"/>
</dbReference>
<dbReference type="AlphaFoldDB" id="A0A8S4F350"/>
<dbReference type="InterPro" id="IPR008042">
    <property type="entry name" value="Retrotrans_Pao"/>
</dbReference>
<dbReference type="InterPro" id="IPR041588">
    <property type="entry name" value="Integrase_H2C2"/>
</dbReference>
<dbReference type="Pfam" id="PF05380">
    <property type="entry name" value="Peptidase_A17"/>
    <property type="match status" value="1"/>
</dbReference>
<dbReference type="GO" id="GO:0003676">
    <property type="term" value="F:nucleic acid binding"/>
    <property type="evidence" value="ECO:0007669"/>
    <property type="project" value="InterPro"/>
</dbReference>
<organism evidence="3 4">
    <name type="scientific">Plutella xylostella</name>
    <name type="common">Diamondback moth</name>
    <name type="synonym">Plutella maculipennis</name>
    <dbReference type="NCBI Taxonomy" id="51655"/>
    <lineage>
        <taxon>Eukaryota</taxon>
        <taxon>Metazoa</taxon>
        <taxon>Ecdysozoa</taxon>
        <taxon>Arthropoda</taxon>
        <taxon>Hexapoda</taxon>
        <taxon>Insecta</taxon>
        <taxon>Pterygota</taxon>
        <taxon>Neoptera</taxon>
        <taxon>Endopterygota</taxon>
        <taxon>Lepidoptera</taxon>
        <taxon>Glossata</taxon>
        <taxon>Ditrysia</taxon>
        <taxon>Yponomeutoidea</taxon>
        <taxon>Plutellidae</taxon>
        <taxon>Plutella</taxon>
    </lineage>
</organism>
<proteinExistence type="predicted"/>
<evidence type="ECO:0000313" key="4">
    <source>
        <dbReference type="Proteomes" id="UP000653454"/>
    </source>
</evidence>
<evidence type="ECO:0000256" key="1">
    <source>
        <dbReference type="SAM" id="MobiDB-lite"/>
    </source>
</evidence>
<feature type="compositionally biased region" description="Basic and acidic residues" evidence="1">
    <location>
        <begin position="864"/>
        <end position="880"/>
    </location>
</feature>
<reference evidence="3" key="1">
    <citation type="submission" date="2020-11" db="EMBL/GenBank/DDBJ databases">
        <authorList>
            <person name="Whiteford S."/>
        </authorList>
    </citation>
    <scope>NUCLEOTIDE SEQUENCE</scope>
</reference>
<feature type="domain" description="Integrase catalytic" evidence="2">
    <location>
        <begin position="485"/>
        <end position="670"/>
    </location>
</feature>
<dbReference type="InterPro" id="IPR040676">
    <property type="entry name" value="DUF5641"/>
</dbReference>
<dbReference type="Pfam" id="PF17921">
    <property type="entry name" value="Integrase_H2C2"/>
    <property type="match status" value="1"/>
</dbReference>
<dbReference type="PANTHER" id="PTHR47331">
    <property type="entry name" value="PHD-TYPE DOMAIN-CONTAINING PROTEIN"/>
    <property type="match status" value="1"/>
</dbReference>
<keyword evidence="4" id="KW-1185">Reference proteome</keyword>
<dbReference type="GO" id="GO:0015074">
    <property type="term" value="P:DNA integration"/>
    <property type="evidence" value="ECO:0007669"/>
    <property type="project" value="InterPro"/>
</dbReference>
<protein>
    <submittedName>
        <fullName evidence="3">(diamondback moth) hypothetical protein</fullName>
    </submittedName>
</protein>